<dbReference type="InterPro" id="IPR025510">
    <property type="entry name" value="DUF4397"/>
</dbReference>
<dbReference type="PROSITE" id="PS51257">
    <property type="entry name" value="PROKAR_LIPOPROTEIN"/>
    <property type="match status" value="1"/>
</dbReference>
<sequence length="246" mass="26585">MTERKKSKLLVSFFVAIVFALFACGFSSCGKGGNASAVGLNTGIQIVNLSSDIQGVYLYQHFIRYSSTAYTYPNSSGYFYLSTLEPPLQLRTATLAPVILLQFDTTLKANSKYTLFITGLRKDSSIANSFIVSDNTSLPALGRGKVRFVHASVSSPALDLRANDTLAIKGVTFNNVSNYVELPAGSYNFTITKTTTPKQIEKTLPNITIQDGRAYTIYTLGVVGRADSLAFGAGVLTNNLLSKTLQ</sequence>
<dbReference type="KEGG" id="muh:HYN43_018440"/>
<feature type="domain" description="DUF4397" evidence="1">
    <location>
        <begin position="145"/>
        <end position="227"/>
    </location>
</feature>
<evidence type="ECO:0000313" key="2">
    <source>
        <dbReference type="EMBL" id="AYL97163.1"/>
    </source>
</evidence>
<dbReference type="AlphaFoldDB" id="A0A494W090"/>
<dbReference type="Pfam" id="PF14344">
    <property type="entry name" value="DUF4397"/>
    <property type="match status" value="1"/>
</dbReference>
<evidence type="ECO:0000313" key="3">
    <source>
        <dbReference type="Proteomes" id="UP000270046"/>
    </source>
</evidence>
<dbReference type="Proteomes" id="UP000270046">
    <property type="component" value="Chromosome"/>
</dbReference>
<name>A0A494W090_9SPHI</name>
<accession>A0A494W090</accession>
<evidence type="ECO:0000259" key="1">
    <source>
        <dbReference type="Pfam" id="PF14344"/>
    </source>
</evidence>
<keyword evidence="3" id="KW-1185">Reference proteome</keyword>
<reference evidence="2 3" key="1">
    <citation type="submission" date="2018-10" db="EMBL/GenBank/DDBJ databases">
        <title>Genome sequencing of Mucilaginibacter sp. HYN0043.</title>
        <authorList>
            <person name="Kim M."/>
            <person name="Yi H."/>
        </authorList>
    </citation>
    <scope>NUCLEOTIDE SEQUENCE [LARGE SCALE GENOMIC DNA]</scope>
    <source>
        <strain evidence="2 3">HYN0043</strain>
    </source>
</reference>
<proteinExistence type="predicted"/>
<protein>
    <submittedName>
        <fullName evidence="2">DUF4397 domain-containing protein</fullName>
    </submittedName>
</protein>
<dbReference type="RefSeq" id="WP_119410740.1">
    <property type="nucleotide sequence ID" value="NZ_CP032869.1"/>
</dbReference>
<organism evidence="2 3">
    <name type="scientific">Mucilaginibacter celer</name>
    <dbReference type="NCBI Taxonomy" id="2305508"/>
    <lineage>
        <taxon>Bacteria</taxon>
        <taxon>Pseudomonadati</taxon>
        <taxon>Bacteroidota</taxon>
        <taxon>Sphingobacteriia</taxon>
        <taxon>Sphingobacteriales</taxon>
        <taxon>Sphingobacteriaceae</taxon>
        <taxon>Mucilaginibacter</taxon>
    </lineage>
</organism>
<gene>
    <name evidence="2" type="ORF">HYN43_018440</name>
</gene>
<dbReference type="OrthoDB" id="794386at2"/>
<dbReference type="EMBL" id="CP032869">
    <property type="protein sequence ID" value="AYL97163.1"/>
    <property type="molecule type" value="Genomic_DNA"/>
</dbReference>